<dbReference type="PROSITE" id="PS50893">
    <property type="entry name" value="ABC_TRANSPORTER_2"/>
    <property type="match status" value="2"/>
</dbReference>
<dbReference type="PANTHER" id="PTHR43038:SF3">
    <property type="entry name" value="ABC TRANSPORTER G FAMILY MEMBER 20 ISOFORM X1"/>
    <property type="match status" value="1"/>
</dbReference>
<sequence>MRVVEGKGLTVTYRRGKVIAVKGLDFKVDKGEVYILIGPDGAGKSSVLKSTAGVIKYDGGSLRVFGKDPNREREFQKVREKISFMPQGLGHNLYKRLSVKENLEFFADLYGVSEREKRERMELLLKVTGLYPFKERKAGKLSGGMMQKLGICCALIHKPELLILDEPTTGVDPVSRREIWKLIYDFVKEGVTVMVATSYLDEAERGSSILLMKGGEALSQGEPEEVARTKGRVFVVEGEDYRKAYEKLWEITNTVRLKGKKVRAVCKGERIREVLKGLKVEIREVEPEIEDFFVEKVGLKRVKLPEILRPKTIPPEEAVVVKNVVKAFGDFKAVNGVSFTIKSGEIFGLLGPNGAGKTTLIKTILGLYQPTEGEILVAGERERRKIKEIIGYMSQKFSLYTDLTVMENLKLWGAVYGVSLEEVEEIVSRTAHILGFESYLKVKVKALPLGIKQRVSLLSALLHKPPIVFLDEPTSGVDPAERDVFWQVIRTYSKDFGATVLVTTHYLDEAEYCDRLLLMNMGRAVAVGAPDELKKRTKEELGEPFIVYTKNPFEAEEKLKKSGFKAVIYGKKVKVFVKGELDLNRLKEAGVKVLRVKRGEISMEDVFVNEVEKSMGNS</sequence>
<evidence type="ECO:0000256" key="2">
    <source>
        <dbReference type="ARBA" id="ARBA00022840"/>
    </source>
</evidence>
<dbReference type="CDD" id="cd03230">
    <property type="entry name" value="ABC_DR_subfamily_A"/>
    <property type="match status" value="2"/>
</dbReference>
<comment type="caution">
    <text evidence="4">The sequence shown here is derived from an EMBL/GenBank/DDBJ whole genome shotgun (WGS) entry which is preliminary data.</text>
</comment>
<dbReference type="InterPro" id="IPR003439">
    <property type="entry name" value="ABC_transporter-like_ATP-bd"/>
</dbReference>
<keyword evidence="5" id="KW-1185">Reference proteome</keyword>
<dbReference type="InterPro" id="IPR017871">
    <property type="entry name" value="ABC_transporter-like_CS"/>
</dbReference>
<dbReference type="PANTHER" id="PTHR43038">
    <property type="entry name" value="ATP-BINDING CASSETTE, SUB-FAMILY H, MEMBER 1"/>
    <property type="match status" value="1"/>
</dbReference>
<dbReference type="Pfam" id="PF00005">
    <property type="entry name" value="ABC_tran"/>
    <property type="match status" value="2"/>
</dbReference>
<feature type="domain" description="ABC transporter" evidence="3">
    <location>
        <begin position="319"/>
        <end position="546"/>
    </location>
</feature>
<dbReference type="GO" id="GO:0005524">
    <property type="term" value="F:ATP binding"/>
    <property type="evidence" value="ECO:0007669"/>
    <property type="project" value="UniProtKB-KW"/>
</dbReference>
<name>A0A420W963_9BACT</name>
<dbReference type="Gene3D" id="3.40.50.300">
    <property type="entry name" value="P-loop containing nucleotide triphosphate hydrolases"/>
    <property type="match status" value="2"/>
</dbReference>
<organism evidence="4 5">
    <name type="scientific">Thermovibrio guaymasensis</name>
    <dbReference type="NCBI Taxonomy" id="240167"/>
    <lineage>
        <taxon>Bacteria</taxon>
        <taxon>Pseudomonadati</taxon>
        <taxon>Aquificota</taxon>
        <taxon>Aquificia</taxon>
        <taxon>Desulfurobacteriales</taxon>
        <taxon>Desulfurobacteriaceae</taxon>
        <taxon>Thermovibrio</taxon>
    </lineage>
</organism>
<dbReference type="RefSeq" id="WP_121170037.1">
    <property type="nucleotide sequence ID" value="NZ_RBIE01000001.1"/>
</dbReference>
<accession>A0A420W963</accession>
<dbReference type="EMBL" id="RBIE01000001">
    <property type="protein sequence ID" value="RKQ63802.1"/>
    <property type="molecule type" value="Genomic_DNA"/>
</dbReference>
<feature type="domain" description="ABC transporter" evidence="3">
    <location>
        <begin position="4"/>
        <end position="239"/>
    </location>
</feature>
<keyword evidence="1" id="KW-0547">Nucleotide-binding</keyword>
<protein>
    <submittedName>
        <fullName evidence="4">ABC-2 type transport system ATP-binding protein/ribosome-dependent ATPase</fullName>
    </submittedName>
</protein>
<dbReference type="InterPro" id="IPR027417">
    <property type="entry name" value="P-loop_NTPase"/>
</dbReference>
<gene>
    <name evidence="4" type="ORF">C7457_0685</name>
</gene>
<keyword evidence="2 4" id="KW-0067">ATP-binding</keyword>
<dbReference type="SMART" id="SM00382">
    <property type="entry name" value="AAA"/>
    <property type="match status" value="2"/>
</dbReference>
<evidence type="ECO:0000313" key="5">
    <source>
        <dbReference type="Proteomes" id="UP000280881"/>
    </source>
</evidence>
<evidence type="ECO:0000313" key="4">
    <source>
        <dbReference type="EMBL" id="RKQ63802.1"/>
    </source>
</evidence>
<evidence type="ECO:0000256" key="1">
    <source>
        <dbReference type="ARBA" id="ARBA00022741"/>
    </source>
</evidence>
<dbReference type="PROSITE" id="PS00211">
    <property type="entry name" value="ABC_TRANSPORTER_1"/>
    <property type="match status" value="1"/>
</dbReference>
<dbReference type="Proteomes" id="UP000280881">
    <property type="component" value="Unassembled WGS sequence"/>
</dbReference>
<dbReference type="SUPFAM" id="SSF52540">
    <property type="entry name" value="P-loop containing nucleoside triphosphate hydrolases"/>
    <property type="match status" value="2"/>
</dbReference>
<evidence type="ECO:0000259" key="3">
    <source>
        <dbReference type="PROSITE" id="PS50893"/>
    </source>
</evidence>
<dbReference type="AlphaFoldDB" id="A0A420W963"/>
<proteinExistence type="predicted"/>
<dbReference type="OrthoDB" id="9805514at2"/>
<dbReference type="GO" id="GO:0016887">
    <property type="term" value="F:ATP hydrolysis activity"/>
    <property type="evidence" value="ECO:0007669"/>
    <property type="project" value="InterPro"/>
</dbReference>
<reference evidence="4 5" key="1">
    <citation type="submission" date="2018-10" db="EMBL/GenBank/DDBJ databases">
        <title>Genomic Encyclopedia of Type Strains, Phase IV (KMG-IV): sequencing the most valuable type-strain genomes for metagenomic binning, comparative biology and taxonomic classification.</title>
        <authorList>
            <person name="Goeker M."/>
        </authorList>
    </citation>
    <scope>NUCLEOTIDE SEQUENCE [LARGE SCALE GENOMIC DNA]</scope>
    <source>
        <strain evidence="4 5">DSM 15521</strain>
    </source>
</reference>
<dbReference type="InterPro" id="IPR003593">
    <property type="entry name" value="AAA+_ATPase"/>
</dbReference>